<feature type="domain" description="Aldehyde dehydrogenase" evidence="7">
    <location>
        <begin position="23"/>
        <end position="478"/>
    </location>
</feature>
<feature type="active site" evidence="5">
    <location>
        <position position="254"/>
    </location>
</feature>
<accession>A0A9W9HFR1</accession>
<dbReference type="EC" id="1.2.1.3" evidence="3"/>
<dbReference type="InterPro" id="IPR029510">
    <property type="entry name" value="Ald_DH_CS_GLU"/>
</dbReference>
<dbReference type="EMBL" id="JAPQKL010000001">
    <property type="protein sequence ID" value="KAJ5145873.1"/>
    <property type="molecule type" value="Genomic_DNA"/>
</dbReference>
<keyword evidence="9" id="KW-1185">Reference proteome</keyword>
<dbReference type="AlphaFoldDB" id="A0A9W9HFR1"/>
<reference evidence="8" key="1">
    <citation type="submission" date="2022-11" db="EMBL/GenBank/DDBJ databases">
        <authorList>
            <person name="Petersen C."/>
        </authorList>
    </citation>
    <scope>NUCLEOTIDE SEQUENCE</scope>
    <source>
        <strain evidence="8">IBT 22155</strain>
    </source>
</reference>
<reference evidence="8" key="2">
    <citation type="journal article" date="2023" name="IMA Fungus">
        <title>Comparative genomic study of the Penicillium genus elucidates a diverse pangenome and 15 lateral gene transfer events.</title>
        <authorList>
            <person name="Petersen C."/>
            <person name="Sorensen T."/>
            <person name="Nielsen M.R."/>
            <person name="Sondergaard T.E."/>
            <person name="Sorensen J.L."/>
            <person name="Fitzpatrick D.A."/>
            <person name="Frisvad J.C."/>
            <person name="Nielsen K.L."/>
        </authorList>
    </citation>
    <scope>NUCLEOTIDE SEQUENCE</scope>
    <source>
        <strain evidence="8">IBT 22155</strain>
    </source>
</reference>
<evidence type="ECO:0000256" key="5">
    <source>
        <dbReference type="PROSITE-ProRule" id="PRU10007"/>
    </source>
</evidence>
<dbReference type="PANTHER" id="PTHR11699">
    <property type="entry name" value="ALDEHYDE DEHYDROGENASE-RELATED"/>
    <property type="match status" value="1"/>
</dbReference>
<dbReference type="Gene3D" id="3.40.309.10">
    <property type="entry name" value="Aldehyde Dehydrogenase, Chain A, domain 2"/>
    <property type="match status" value="1"/>
</dbReference>
<dbReference type="Proteomes" id="UP001149079">
    <property type="component" value="Unassembled WGS sequence"/>
</dbReference>
<dbReference type="Pfam" id="PF00171">
    <property type="entry name" value="Aldedh"/>
    <property type="match status" value="1"/>
</dbReference>
<sequence length="485" mass="52557">MTSTIVKEAETRLFINNEFRPASDSGTFELKSPSTRETVAQVPEATIEDANVAVAAAKAAFPAWSALSPNVRGEYLRKLAQLILEAEDELAHLDAVSMGRPVSAYKDAKVGAQKLQYYASAGWDNHGQTSLLTPGFVNMTFKQPFGVVAAIIPWNVPVLFLVDKMAPALAAGNTIVIKSSEKAPLTCAKVAQLIQKIGFPPGVVNILSGHGHISGSTLSHHMDVRMITFTGSGRAGRLIQQAAAKSNMKNVLFELGGKSPAVIFGDADLERVAKETANSIRFNSGQVCMATSRIYVHSSIADHFLSMFKEKLQAITPGDPTDPKVDHGPQADEAQFNAVKRFIELGKKDGKLLLGGDSLPDHEGYYVQPTIFFETPENAQIMKEEIFGPVVNVNVFESEEEVIGKVNDTEYGLYASVYTRDIERALRFAKSMEAGSVGINCTSPTGAFDMPFGGWKSSGIGREGIHYSMNQYLETKTVLMRIGDS</sequence>
<keyword evidence="2 6" id="KW-0560">Oxidoreductase</keyword>
<evidence type="ECO:0000256" key="2">
    <source>
        <dbReference type="ARBA" id="ARBA00023002"/>
    </source>
</evidence>
<dbReference type="RefSeq" id="XP_056526347.1">
    <property type="nucleotide sequence ID" value="XM_056661181.1"/>
</dbReference>
<organism evidence="8 9">
    <name type="scientific">Penicillium bovifimosum</name>
    <dbReference type="NCBI Taxonomy" id="126998"/>
    <lineage>
        <taxon>Eukaryota</taxon>
        <taxon>Fungi</taxon>
        <taxon>Dikarya</taxon>
        <taxon>Ascomycota</taxon>
        <taxon>Pezizomycotina</taxon>
        <taxon>Eurotiomycetes</taxon>
        <taxon>Eurotiomycetidae</taxon>
        <taxon>Eurotiales</taxon>
        <taxon>Aspergillaceae</taxon>
        <taxon>Penicillium</taxon>
    </lineage>
</organism>
<dbReference type="FunFam" id="3.40.309.10:FF:000012">
    <property type="entry name" value="Betaine aldehyde dehydrogenase"/>
    <property type="match status" value="1"/>
</dbReference>
<dbReference type="InterPro" id="IPR015590">
    <property type="entry name" value="Aldehyde_DH_dom"/>
</dbReference>
<dbReference type="PROSITE" id="PS00687">
    <property type="entry name" value="ALDEHYDE_DEHYDR_GLU"/>
    <property type="match status" value="1"/>
</dbReference>
<dbReference type="FunFam" id="3.40.605.10:FF:000001">
    <property type="entry name" value="Aldehyde dehydrogenase 1"/>
    <property type="match status" value="1"/>
</dbReference>
<gene>
    <name evidence="8" type="ORF">N7515_000437</name>
</gene>
<proteinExistence type="inferred from homology"/>
<evidence type="ECO:0000313" key="8">
    <source>
        <dbReference type="EMBL" id="KAJ5145873.1"/>
    </source>
</evidence>
<evidence type="ECO:0000256" key="4">
    <source>
        <dbReference type="ARBA" id="ARBA00049194"/>
    </source>
</evidence>
<evidence type="ECO:0000256" key="3">
    <source>
        <dbReference type="ARBA" id="ARBA00024226"/>
    </source>
</evidence>
<evidence type="ECO:0000313" key="9">
    <source>
        <dbReference type="Proteomes" id="UP001149079"/>
    </source>
</evidence>
<dbReference type="InterPro" id="IPR016161">
    <property type="entry name" value="Ald_DH/histidinol_DH"/>
</dbReference>
<dbReference type="InterPro" id="IPR016162">
    <property type="entry name" value="Ald_DH_N"/>
</dbReference>
<evidence type="ECO:0000259" key="7">
    <source>
        <dbReference type="Pfam" id="PF00171"/>
    </source>
</evidence>
<protein>
    <recommendedName>
        <fullName evidence="3">aldehyde dehydrogenase (NAD(+))</fullName>
        <ecNumber evidence="3">1.2.1.3</ecNumber>
    </recommendedName>
</protein>
<comment type="similarity">
    <text evidence="1 6">Belongs to the aldehyde dehydrogenase family.</text>
</comment>
<dbReference type="GeneID" id="81400351"/>
<dbReference type="InterPro" id="IPR016163">
    <property type="entry name" value="Ald_DH_C"/>
</dbReference>
<comment type="caution">
    <text evidence="8">The sequence shown here is derived from an EMBL/GenBank/DDBJ whole genome shotgun (WGS) entry which is preliminary data.</text>
</comment>
<name>A0A9W9HFR1_9EURO</name>
<dbReference type="GO" id="GO:0004029">
    <property type="term" value="F:aldehyde dehydrogenase (NAD+) activity"/>
    <property type="evidence" value="ECO:0007669"/>
    <property type="project" value="UniProtKB-EC"/>
</dbReference>
<evidence type="ECO:0000256" key="6">
    <source>
        <dbReference type="RuleBase" id="RU003345"/>
    </source>
</evidence>
<comment type="catalytic activity">
    <reaction evidence="4">
        <text>an aldehyde + NAD(+) + H2O = a carboxylate + NADH + 2 H(+)</text>
        <dbReference type="Rhea" id="RHEA:16185"/>
        <dbReference type="ChEBI" id="CHEBI:15377"/>
        <dbReference type="ChEBI" id="CHEBI:15378"/>
        <dbReference type="ChEBI" id="CHEBI:17478"/>
        <dbReference type="ChEBI" id="CHEBI:29067"/>
        <dbReference type="ChEBI" id="CHEBI:57540"/>
        <dbReference type="ChEBI" id="CHEBI:57945"/>
        <dbReference type="EC" id="1.2.1.3"/>
    </reaction>
</comment>
<dbReference type="SUPFAM" id="SSF53720">
    <property type="entry name" value="ALDH-like"/>
    <property type="match status" value="1"/>
</dbReference>
<evidence type="ECO:0000256" key="1">
    <source>
        <dbReference type="ARBA" id="ARBA00009986"/>
    </source>
</evidence>
<dbReference type="Gene3D" id="3.40.605.10">
    <property type="entry name" value="Aldehyde Dehydrogenase, Chain A, domain 1"/>
    <property type="match status" value="1"/>
</dbReference>
<dbReference type="OrthoDB" id="310895at2759"/>